<evidence type="ECO:0000256" key="3">
    <source>
        <dbReference type="ARBA" id="ARBA00022989"/>
    </source>
</evidence>
<dbReference type="InterPro" id="IPR001828">
    <property type="entry name" value="ANF_lig-bd_rcpt"/>
</dbReference>
<dbReference type="PANTHER" id="PTHR10519:SF20">
    <property type="entry name" value="G-PROTEIN COUPLED RECEPTOR 156-RELATED"/>
    <property type="match status" value="1"/>
</dbReference>
<feature type="transmembrane region" description="Helical" evidence="9">
    <location>
        <begin position="674"/>
        <end position="698"/>
    </location>
</feature>
<evidence type="ECO:0000256" key="8">
    <source>
        <dbReference type="ARBA" id="ARBA00023224"/>
    </source>
</evidence>
<keyword evidence="4" id="KW-0297">G-protein coupled receptor</keyword>
<feature type="transmembrane region" description="Helical" evidence="9">
    <location>
        <begin position="710"/>
        <end position="732"/>
    </location>
</feature>
<dbReference type="InterPro" id="IPR017978">
    <property type="entry name" value="GPCR_3_C"/>
</dbReference>
<keyword evidence="8" id="KW-0807">Transducer</keyword>
<accession>A0A7S4MP37</accession>
<dbReference type="GO" id="GO:0004965">
    <property type="term" value="F:G protein-coupled GABA receptor activity"/>
    <property type="evidence" value="ECO:0007669"/>
    <property type="project" value="InterPro"/>
</dbReference>
<dbReference type="EMBL" id="HBKP01020652">
    <property type="protein sequence ID" value="CAE2233987.1"/>
    <property type="molecule type" value="Transcribed_RNA"/>
</dbReference>
<dbReference type="InterPro" id="IPR002455">
    <property type="entry name" value="GPCR3_GABA-B"/>
</dbReference>
<dbReference type="InterPro" id="IPR028082">
    <property type="entry name" value="Peripla_BP_I"/>
</dbReference>
<keyword evidence="3 9" id="KW-1133">Transmembrane helix</keyword>
<name>A0A7S4MP37_9EUKA</name>
<gene>
    <name evidence="11" type="ORF">VSP0166_LOCUS14564</name>
</gene>
<dbReference type="SUPFAM" id="SSF53822">
    <property type="entry name" value="Periplasmic binding protein-like I"/>
    <property type="match status" value="1"/>
</dbReference>
<dbReference type="PANTHER" id="PTHR10519">
    <property type="entry name" value="GABA-B RECEPTOR"/>
    <property type="match status" value="1"/>
</dbReference>
<keyword evidence="2 9" id="KW-0812">Transmembrane</keyword>
<dbReference type="Pfam" id="PF01094">
    <property type="entry name" value="ANF_receptor"/>
    <property type="match status" value="1"/>
</dbReference>
<keyword evidence="6" id="KW-0675">Receptor</keyword>
<feature type="transmembrane region" description="Helical" evidence="9">
    <location>
        <begin position="584"/>
        <end position="603"/>
    </location>
</feature>
<comment type="subcellular location">
    <subcellularLocation>
        <location evidence="1">Membrane</location>
        <topology evidence="1">Multi-pass membrane protein</topology>
    </subcellularLocation>
</comment>
<reference evidence="11" key="1">
    <citation type="submission" date="2021-01" db="EMBL/GenBank/DDBJ databases">
        <authorList>
            <person name="Corre E."/>
            <person name="Pelletier E."/>
            <person name="Niang G."/>
            <person name="Scheremetjew M."/>
            <person name="Finn R."/>
            <person name="Kale V."/>
            <person name="Holt S."/>
            <person name="Cochrane G."/>
            <person name="Meng A."/>
            <person name="Brown T."/>
            <person name="Cohen L."/>
        </authorList>
    </citation>
    <scope>NUCLEOTIDE SEQUENCE</scope>
    <source>
        <strain evidence="11">DIVA3 518/3/11/1/6</strain>
    </source>
</reference>
<evidence type="ECO:0000256" key="9">
    <source>
        <dbReference type="SAM" id="Phobius"/>
    </source>
</evidence>
<keyword evidence="7" id="KW-0325">Glycoprotein</keyword>
<feature type="transmembrane region" description="Helical" evidence="9">
    <location>
        <begin position="738"/>
        <end position="770"/>
    </location>
</feature>
<dbReference type="GO" id="GO:0038039">
    <property type="term" value="C:G protein-coupled receptor heterodimeric complex"/>
    <property type="evidence" value="ECO:0007669"/>
    <property type="project" value="TreeGrafter"/>
</dbReference>
<dbReference type="PROSITE" id="PS50259">
    <property type="entry name" value="G_PROTEIN_RECEP_F3_4"/>
    <property type="match status" value="1"/>
</dbReference>
<dbReference type="Gene3D" id="3.40.50.2300">
    <property type="match status" value="2"/>
</dbReference>
<dbReference type="PRINTS" id="PR01176">
    <property type="entry name" value="GABABRECEPTR"/>
</dbReference>
<evidence type="ECO:0000256" key="4">
    <source>
        <dbReference type="ARBA" id="ARBA00023040"/>
    </source>
</evidence>
<feature type="transmembrane region" description="Helical" evidence="9">
    <location>
        <begin position="511"/>
        <end position="540"/>
    </location>
</feature>
<organism evidence="11">
    <name type="scientific">Vannella robusta</name>
    <dbReference type="NCBI Taxonomy" id="1487602"/>
    <lineage>
        <taxon>Eukaryota</taxon>
        <taxon>Amoebozoa</taxon>
        <taxon>Discosea</taxon>
        <taxon>Flabellinia</taxon>
        <taxon>Vannellidae</taxon>
        <taxon>Vannella</taxon>
    </lineage>
</organism>
<proteinExistence type="predicted"/>
<evidence type="ECO:0000259" key="10">
    <source>
        <dbReference type="PROSITE" id="PS50259"/>
    </source>
</evidence>
<evidence type="ECO:0000256" key="1">
    <source>
        <dbReference type="ARBA" id="ARBA00004141"/>
    </source>
</evidence>
<evidence type="ECO:0000256" key="7">
    <source>
        <dbReference type="ARBA" id="ARBA00023180"/>
    </source>
</evidence>
<evidence type="ECO:0000256" key="5">
    <source>
        <dbReference type="ARBA" id="ARBA00023136"/>
    </source>
</evidence>
<dbReference type="InterPro" id="IPR000337">
    <property type="entry name" value="GPCR_3"/>
</dbReference>
<sequence length="801" mass="89693">MMSVLSSLHVLRTRTPFRDVLTKILVLFAMISLCNCSPNNYTLHAVLVTAPNTGPPIFQSLLSCIQLALDDINNSTEILPNTELMVESYYHFGSAAGAIKRMLQYSEEGVSFVIGNYFVDNIKYTGSVGKVFDIAQLSASVSSPILSNDREYPYFSRLAPPATGQSKVIRETILNFASIQGPRGWDRCAIISTTDPYGVGLSEDFIEVMNEQDEIEIATYQQFIYLGEIDGTKADVQVELREIQDSKARIIVALIVGGYEDLIIDANEFGLVGDSFVWFVGDSISGNFLYNEEAIALSRGLLGTFQYIPEGHKERQYFDDLWLRSDPTIYYGAGETVSPYYYLTYDMVLTSAILIEELDKQGLLDSEEVIPGRVWTNELRKLSVNGTSGLIEFNSIGDRVQPASGSFYDPDTRTWKEYAFYDDVQGYNKIRDVIWHSGTNEIPDLDIREAFHYWSCHDGKKMFDPTGKSISLHTPDGSDIDDIDEDYHCDQFIDCKNLSDESNDCASSYTVLFIVFGCITGFMILVCILLIGLVIVYGLILKYRRLRVASPTFLLILLVSTIIGYSSVYAWFGKPHPVACGFQPWILGLSTISMIAALCAKNFRIWRIFRYQNVKQRISDLDLLVLWFAMILPSLVILVVWTIVSTPTATMEDRGGEEHYVCTTGGFTGKPGGLIFFFILVGYIAIVLMFGVILSILTRKVPTMFNESKLLAISIYNLVFFGCVIIPVVMVINPINPYAAWILRTIAILYGFTATLILQFAPPVIGIFLIDKGKNVRVFKSHINSARFKESSSPDSILSMS</sequence>
<evidence type="ECO:0000256" key="6">
    <source>
        <dbReference type="ARBA" id="ARBA00023170"/>
    </source>
</evidence>
<feature type="transmembrane region" description="Helical" evidence="9">
    <location>
        <begin position="624"/>
        <end position="644"/>
    </location>
</feature>
<keyword evidence="5 9" id="KW-0472">Membrane</keyword>
<evidence type="ECO:0000256" key="2">
    <source>
        <dbReference type="ARBA" id="ARBA00022692"/>
    </source>
</evidence>
<dbReference type="Pfam" id="PF00003">
    <property type="entry name" value="7tm_3"/>
    <property type="match status" value="1"/>
</dbReference>
<dbReference type="CDD" id="cd15047">
    <property type="entry name" value="7tmC_GABA-B-like"/>
    <property type="match status" value="1"/>
</dbReference>
<dbReference type="PRINTS" id="PR00248">
    <property type="entry name" value="GPCRMGR"/>
</dbReference>
<protein>
    <recommendedName>
        <fullName evidence="10">G-protein coupled receptors family 3 profile domain-containing protein</fullName>
    </recommendedName>
</protein>
<feature type="domain" description="G-protein coupled receptors family 3 profile" evidence="10">
    <location>
        <begin position="546"/>
        <end position="769"/>
    </location>
</feature>
<feature type="transmembrane region" description="Helical" evidence="9">
    <location>
        <begin position="552"/>
        <end position="572"/>
    </location>
</feature>
<evidence type="ECO:0000313" key="11">
    <source>
        <dbReference type="EMBL" id="CAE2233987.1"/>
    </source>
</evidence>
<dbReference type="AlphaFoldDB" id="A0A7S4MP37"/>
<dbReference type="GO" id="GO:0007214">
    <property type="term" value="P:gamma-aminobutyric acid signaling pathway"/>
    <property type="evidence" value="ECO:0007669"/>
    <property type="project" value="TreeGrafter"/>
</dbReference>